<dbReference type="EMBL" id="JANUCP010000002">
    <property type="protein sequence ID" value="MCS3919197.1"/>
    <property type="molecule type" value="Genomic_DNA"/>
</dbReference>
<keyword evidence="6 11" id="KW-1133">Transmembrane helix</keyword>
<evidence type="ECO:0000256" key="6">
    <source>
        <dbReference type="ARBA" id="ARBA00022989"/>
    </source>
</evidence>
<dbReference type="InterPro" id="IPR002696">
    <property type="entry name" value="Membr_insert_effic_factor_YidD"/>
</dbReference>
<dbReference type="Pfam" id="PF02096">
    <property type="entry name" value="60KD_IMP"/>
    <property type="match status" value="1"/>
</dbReference>
<dbReference type="InterPro" id="IPR047196">
    <property type="entry name" value="YidC_ALB_C"/>
</dbReference>
<reference evidence="13 14" key="1">
    <citation type="submission" date="2022-08" db="EMBL/GenBank/DDBJ databases">
        <title>Bacterial and archaeal communities from various locations to study Microbial Dark Matter (Phase II).</title>
        <authorList>
            <person name="Stepanauskas R."/>
        </authorList>
    </citation>
    <scope>NUCLEOTIDE SEQUENCE [LARGE SCALE GENOMIC DNA]</scope>
    <source>
        <strain evidence="13 14">PD1</strain>
    </source>
</reference>
<keyword evidence="8" id="KW-0143">Chaperone</keyword>
<keyword evidence="5" id="KW-0653">Protein transport</keyword>
<evidence type="ECO:0000256" key="3">
    <source>
        <dbReference type="ARBA" id="ARBA00022475"/>
    </source>
</evidence>
<evidence type="ECO:0000256" key="2">
    <source>
        <dbReference type="ARBA" id="ARBA00022448"/>
    </source>
</evidence>
<organism evidence="13 14">
    <name type="scientific">Candidatus Fervidibacter sacchari</name>
    <dbReference type="NCBI Taxonomy" id="1448929"/>
    <lineage>
        <taxon>Bacteria</taxon>
        <taxon>Candidatus Fervidibacterota</taxon>
        <taxon>Candidatus Fervidibacter</taxon>
    </lineage>
</organism>
<dbReference type="RefSeq" id="WP_259095398.1">
    <property type="nucleotide sequence ID" value="NZ_CP130454.1"/>
</dbReference>
<dbReference type="InterPro" id="IPR001708">
    <property type="entry name" value="YidC/ALB3/OXA1/COX18"/>
</dbReference>
<evidence type="ECO:0000256" key="9">
    <source>
        <dbReference type="HAMAP-Rule" id="MF_00386"/>
    </source>
</evidence>
<evidence type="ECO:0000256" key="10">
    <source>
        <dbReference type="RuleBase" id="RU003945"/>
    </source>
</evidence>
<evidence type="ECO:0000256" key="8">
    <source>
        <dbReference type="ARBA" id="ARBA00023186"/>
    </source>
</evidence>
<evidence type="ECO:0000256" key="1">
    <source>
        <dbReference type="ARBA" id="ARBA00004651"/>
    </source>
</evidence>
<dbReference type="InterPro" id="IPR028055">
    <property type="entry name" value="YidC/Oxa/ALB_C"/>
</dbReference>
<dbReference type="HAMAP" id="MF_00386">
    <property type="entry name" value="UPF0161_YidD"/>
    <property type="match status" value="1"/>
</dbReference>
<keyword evidence="2" id="KW-0813">Transport</keyword>
<evidence type="ECO:0000256" key="7">
    <source>
        <dbReference type="ARBA" id="ARBA00023136"/>
    </source>
</evidence>
<keyword evidence="3 9" id="KW-1003">Cell membrane</keyword>
<accession>A0ABT2EMP2</accession>
<evidence type="ECO:0000256" key="4">
    <source>
        <dbReference type="ARBA" id="ARBA00022692"/>
    </source>
</evidence>
<dbReference type="NCBIfam" id="TIGR03592">
    <property type="entry name" value="yidC_oxa1_cterm"/>
    <property type="match status" value="1"/>
</dbReference>
<feature type="transmembrane region" description="Helical" evidence="11">
    <location>
        <begin position="438"/>
        <end position="464"/>
    </location>
</feature>
<evidence type="ECO:0000313" key="13">
    <source>
        <dbReference type="EMBL" id="MCS3919197.1"/>
    </source>
</evidence>
<sequence length="509" mass="59206">MTMLTKLALLVLKGYKRWISPLLPPSCRFTPTCSEYAMQAIERFGLWRGIWLALKRLLRCHPFSPGGYDPVPEEWGSKKAARVWLPLLLLSLLPLMAFARDWTAASMVELLTPPKNVEQAAKEWTEIQGQLPLVQEKRNEGFARLKLREGVVLVVLKREEEALQSLDEVVNAYEHQTRKEREGIANLRTFKEIALAAAYYKAKLLEKRDGKNHRNTVKALERVESLLHFASKGAASYGTPVQDAPLWVWDEREKEVRRYESAYEVISDELDSIYRAGLNYQLFDALVNLCGRNPAYSYGLAVILLAFLLRILMHPLNRKAMKSMWKMQALQPLIQDLQERYRDDPQRLNAEIWKLYREHGVNPLGGCLPLLLQLPVLFWVYYGVLHYRFQFAKASFLWIKNLAQPDYPLFALYLATFFASTFFMSTPTQDPVQRQQQILMNVMFVVLFAVFFHSFPAAFILYWLSFQVFYIGESLLMKRVYYREALPVREVTAMGEEKPKRSQKRTKTK</sequence>
<feature type="transmembrane region" description="Helical" evidence="11">
    <location>
        <begin position="364"/>
        <end position="387"/>
    </location>
</feature>
<comment type="subcellular location">
    <subcellularLocation>
        <location evidence="1">Cell membrane</location>
        <topology evidence="1">Multi-pass membrane protein</topology>
    </subcellularLocation>
    <subcellularLocation>
        <location evidence="9">Cell membrane</location>
        <topology evidence="9">Peripheral membrane protein</topology>
        <orientation evidence="9">Cytoplasmic side</orientation>
    </subcellularLocation>
    <subcellularLocation>
        <location evidence="10">Membrane</location>
        <topology evidence="10">Multi-pass membrane protein</topology>
    </subcellularLocation>
</comment>
<comment type="similarity">
    <text evidence="9">Belongs to the UPF0161 family.</text>
</comment>
<gene>
    <name evidence="13" type="ORF">M2350_001597</name>
</gene>
<dbReference type="CDD" id="cd20070">
    <property type="entry name" value="5TM_YidC_Alb3"/>
    <property type="match status" value="1"/>
</dbReference>
<dbReference type="NCBIfam" id="TIGR00278">
    <property type="entry name" value="membrane protein insertion efficiency factor YidD"/>
    <property type="match status" value="1"/>
</dbReference>
<evidence type="ECO:0000256" key="5">
    <source>
        <dbReference type="ARBA" id="ARBA00022927"/>
    </source>
</evidence>
<keyword evidence="7 9" id="KW-0472">Membrane</keyword>
<evidence type="ECO:0000256" key="11">
    <source>
        <dbReference type="SAM" id="Phobius"/>
    </source>
</evidence>
<dbReference type="PANTHER" id="PTHR12428:SF65">
    <property type="entry name" value="CYTOCHROME C OXIDASE ASSEMBLY PROTEIN COX18, MITOCHONDRIAL"/>
    <property type="match status" value="1"/>
</dbReference>
<feature type="transmembrane region" description="Helical" evidence="11">
    <location>
        <begin position="295"/>
        <end position="313"/>
    </location>
</feature>
<protein>
    <recommendedName>
        <fullName evidence="9">Putative membrane protein insertion efficiency factor</fullName>
    </recommendedName>
</protein>
<dbReference type="Proteomes" id="UP001204798">
    <property type="component" value="Unassembled WGS sequence"/>
</dbReference>
<dbReference type="PANTHER" id="PTHR12428">
    <property type="entry name" value="OXA1"/>
    <property type="match status" value="1"/>
</dbReference>
<feature type="transmembrane region" description="Helical" evidence="11">
    <location>
        <begin position="407"/>
        <end position="426"/>
    </location>
</feature>
<feature type="domain" description="Membrane insertase YidC/Oxa/ALB C-terminal" evidence="12">
    <location>
        <begin position="298"/>
        <end position="479"/>
    </location>
</feature>
<dbReference type="Pfam" id="PF01809">
    <property type="entry name" value="YidD"/>
    <property type="match status" value="1"/>
</dbReference>
<evidence type="ECO:0000313" key="14">
    <source>
        <dbReference type="Proteomes" id="UP001204798"/>
    </source>
</evidence>
<evidence type="ECO:0000259" key="12">
    <source>
        <dbReference type="Pfam" id="PF02096"/>
    </source>
</evidence>
<dbReference type="SMART" id="SM01234">
    <property type="entry name" value="Haemolytic"/>
    <property type="match status" value="1"/>
</dbReference>
<keyword evidence="14" id="KW-1185">Reference proteome</keyword>
<comment type="function">
    <text evidence="9">Could be involved in insertion of integral membrane proteins into the membrane.</text>
</comment>
<keyword evidence="4 10" id="KW-0812">Transmembrane</keyword>
<comment type="similarity">
    <text evidence="10">Belongs to the OXA1/ALB3/YidC family.</text>
</comment>
<name>A0ABT2EMP2_9BACT</name>
<proteinExistence type="inferred from homology"/>
<dbReference type="PRINTS" id="PR00701">
    <property type="entry name" value="60KDINNERMP"/>
</dbReference>
<comment type="caution">
    <text evidence="13">The sequence shown here is derived from an EMBL/GenBank/DDBJ whole genome shotgun (WGS) entry which is preliminary data.</text>
</comment>